<sequence>MRSPLSELLDKEAWQQLQDEARTANDLQKQGMARTEALRCAKRLIEKSKKETSCHA</sequence>
<name>H8FYB0_MAGML</name>
<dbReference type="EMBL" id="CAHP01000060">
    <property type="protein sequence ID" value="CCG43348.1"/>
    <property type="molecule type" value="Genomic_DNA"/>
</dbReference>
<comment type="caution">
    <text evidence="1">The sequence shown here is derived from an EMBL/GenBank/DDBJ whole genome shotgun (WGS) entry which is preliminary data.</text>
</comment>
<evidence type="ECO:0000313" key="2">
    <source>
        <dbReference type="Proteomes" id="UP000004169"/>
    </source>
</evidence>
<protein>
    <submittedName>
        <fullName evidence="1">Uncharacterized protein</fullName>
    </submittedName>
</protein>
<gene>
    <name evidence="1" type="ORF">PHAMO_80139</name>
</gene>
<dbReference type="AlphaFoldDB" id="H8FYB0"/>
<evidence type="ECO:0000313" key="1">
    <source>
        <dbReference type="EMBL" id="CCG43348.1"/>
    </source>
</evidence>
<keyword evidence="2" id="KW-1185">Reference proteome</keyword>
<organism evidence="1 2">
    <name type="scientific">Magnetospirillum molischianum DSM 120</name>
    <dbReference type="NCBI Taxonomy" id="1150626"/>
    <lineage>
        <taxon>Bacteria</taxon>
        <taxon>Pseudomonadati</taxon>
        <taxon>Pseudomonadota</taxon>
        <taxon>Alphaproteobacteria</taxon>
        <taxon>Rhodospirillales</taxon>
        <taxon>Rhodospirillaceae</taxon>
        <taxon>Magnetospirillum</taxon>
    </lineage>
</organism>
<reference evidence="1 2" key="1">
    <citation type="journal article" date="2012" name="J. Bacteriol.">
        <title>Draft Genome Sequence of the Purple Photosynthetic Bacterium Phaeospirillum molischianum DSM120, a Particularly Versatile Bacterium.</title>
        <authorList>
            <person name="Duquesne K."/>
            <person name="Prima V."/>
            <person name="Ji B."/>
            <person name="Rouy Z."/>
            <person name="Medigue C."/>
            <person name="Talla E."/>
            <person name="Sturgis J.N."/>
        </authorList>
    </citation>
    <scope>NUCLEOTIDE SEQUENCE [LARGE SCALE GENOMIC DNA]</scope>
    <source>
        <strain evidence="2">DSM120</strain>
    </source>
</reference>
<dbReference type="RefSeq" id="WP_002731439.1">
    <property type="nucleotide sequence ID" value="NZ_CAHP01000060.1"/>
</dbReference>
<dbReference type="Proteomes" id="UP000004169">
    <property type="component" value="Unassembled WGS sequence"/>
</dbReference>
<dbReference type="STRING" id="1150626.PHAMO_80139"/>
<proteinExistence type="predicted"/>
<accession>H8FYB0</accession>